<keyword evidence="3" id="KW-1185">Reference proteome</keyword>
<organism evidence="2 3">
    <name type="scientific">Devosia chinhatensis</name>
    <dbReference type="NCBI Taxonomy" id="429727"/>
    <lineage>
        <taxon>Bacteria</taxon>
        <taxon>Pseudomonadati</taxon>
        <taxon>Pseudomonadota</taxon>
        <taxon>Alphaproteobacteria</taxon>
        <taxon>Hyphomicrobiales</taxon>
        <taxon>Devosiaceae</taxon>
        <taxon>Devosia</taxon>
    </lineage>
</organism>
<dbReference type="PATRIC" id="fig|429727.3.peg.1425"/>
<dbReference type="InterPro" id="IPR000835">
    <property type="entry name" value="HTH_MarR-typ"/>
</dbReference>
<dbReference type="Gene3D" id="3.30.420.40">
    <property type="match status" value="2"/>
</dbReference>
<protein>
    <recommendedName>
        <fullName evidence="1">HTH marR-type domain-containing protein</fullName>
    </recommendedName>
</protein>
<dbReference type="PANTHER" id="PTHR18964:SF169">
    <property type="entry name" value="N-ACETYLMANNOSAMINE KINASE"/>
    <property type="match status" value="1"/>
</dbReference>
<gene>
    <name evidence="2" type="ORF">VE26_06880</name>
</gene>
<dbReference type="InterPro" id="IPR043129">
    <property type="entry name" value="ATPase_NBD"/>
</dbReference>
<dbReference type="Pfam" id="PF00480">
    <property type="entry name" value="ROK"/>
    <property type="match status" value="1"/>
</dbReference>
<proteinExistence type="predicted"/>
<dbReference type="GO" id="GO:0019262">
    <property type="term" value="P:N-acetylneuraminate catabolic process"/>
    <property type="evidence" value="ECO:0007669"/>
    <property type="project" value="TreeGrafter"/>
</dbReference>
<dbReference type="CDD" id="cd23763">
    <property type="entry name" value="ASKHA_ATPase_ROK"/>
    <property type="match status" value="1"/>
</dbReference>
<sequence>MERESLRVNNERAVLIAVATNQGISPAQLARKTGLGAQTVARIVEFLESSGMVYRGESVRGRRGQPATPILIDPNGAYCIGCEVGWRHLTVLIRDLTGAVLGEHRRDYDFPDSHNVFAEVASLCRLMATAVPEKYRDRILGIGLAAPGGFGRNPELVGGSEAQAAAWRDTNLAARIAEASGLPTFLLNDGNAACWGELVSRTPPRPDNMAYFLISEFVGAGLIADGRLWQGPKGNSANLGSMLVTGRDGVQNFGHRIASINALKLRVAKGGTALHGDPLTWDWEAFKDVADEWIEDGAYAVAKTIINTSAVMEFDIVVVDGVMPRPIVTRFVDRVRAHLDKLPVLTSDRPRVEEGTLGWRAPAMGAALKPLYRRYFSRERDDVAL</sequence>
<accession>A0A0F5FL48</accession>
<dbReference type="EMBL" id="JZEY01000054">
    <property type="protein sequence ID" value="KKB09604.1"/>
    <property type="molecule type" value="Genomic_DNA"/>
</dbReference>
<dbReference type="GO" id="GO:0003700">
    <property type="term" value="F:DNA-binding transcription factor activity"/>
    <property type="evidence" value="ECO:0007669"/>
    <property type="project" value="InterPro"/>
</dbReference>
<dbReference type="STRING" id="429727.VE26_06880"/>
<dbReference type="InterPro" id="IPR000600">
    <property type="entry name" value="ROK"/>
</dbReference>
<comment type="caution">
    <text evidence="2">The sequence shown here is derived from an EMBL/GenBank/DDBJ whole genome shotgun (WGS) entry which is preliminary data.</text>
</comment>
<evidence type="ECO:0000313" key="2">
    <source>
        <dbReference type="EMBL" id="KKB09604.1"/>
    </source>
</evidence>
<dbReference type="SUPFAM" id="SSF53067">
    <property type="entry name" value="Actin-like ATPase domain"/>
    <property type="match status" value="1"/>
</dbReference>
<dbReference type="PANTHER" id="PTHR18964">
    <property type="entry name" value="ROK (REPRESSOR, ORF, KINASE) FAMILY"/>
    <property type="match status" value="1"/>
</dbReference>
<evidence type="ECO:0000313" key="3">
    <source>
        <dbReference type="Proteomes" id="UP000033649"/>
    </source>
</evidence>
<dbReference type="Pfam" id="PF12802">
    <property type="entry name" value="MarR_2"/>
    <property type="match status" value="1"/>
</dbReference>
<dbReference type="GO" id="GO:0009384">
    <property type="term" value="F:N-acylmannosamine kinase activity"/>
    <property type="evidence" value="ECO:0007669"/>
    <property type="project" value="TreeGrafter"/>
</dbReference>
<dbReference type="Gene3D" id="1.10.10.10">
    <property type="entry name" value="Winged helix-like DNA-binding domain superfamily/Winged helix DNA-binding domain"/>
    <property type="match status" value="1"/>
</dbReference>
<name>A0A0F5FL48_9HYPH</name>
<dbReference type="Proteomes" id="UP000033649">
    <property type="component" value="Unassembled WGS sequence"/>
</dbReference>
<feature type="domain" description="HTH marR-type" evidence="1">
    <location>
        <begin position="13"/>
        <end position="63"/>
    </location>
</feature>
<evidence type="ECO:0000259" key="1">
    <source>
        <dbReference type="Pfam" id="PF12802"/>
    </source>
</evidence>
<dbReference type="SUPFAM" id="SSF46785">
    <property type="entry name" value="Winged helix' DNA-binding domain"/>
    <property type="match status" value="1"/>
</dbReference>
<dbReference type="InterPro" id="IPR036388">
    <property type="entry name" value="WH-like_DNA-bd_sf"/>
</dbReference>
<reference evidence="2 3" key="1">
    <citation type="submission" date="2015-03" db="EMBL/GenBank/DDBJ databases">
        <authorList>
            <person name="Hassan Y."/>
            <person name="Lepp D."/>
            <person name="Li X.-Z."/>
            <person name="Zhou T."/>
        </authorList>
    </citation>
    <scope>NUCLEOTIDE SEQUENCE [LARGE SCALE GENOMIC DNA]</scope>
    <source>
        <strain evidence="2 3">IPL18</strain>
    </source>
</reference>
<dbReference type="InterPro" id="IPR036390">
    <property type="entry name" value="WH_DNA-bd_sf"/>
</dbReference>
<dbReference type="AlphaFoldDB" id="A0A0F5FL48"/>